<dbReference type="PATRIC" id="fig|1549748.8.peg.3253"/>
<organism evidence="5 6">
    <name type="scientific">Kiloniella litopenaei</name>
    <dbReference type="NCBI Taxonomy" id="1549748"/>
    <lineage>
        <taxon>Bacteria</taxon>
        <taxon>Pseudomonadati</taxon>
        <taxon>Pseudomonadota</taxon>
        <taxon>Alphaproteobacteria</taxon>
        <taxon>Rhodospirillales</taxon>
        <taxon>Kiloniellaceae</taxon>
        <taxon>Kiloniella</taxon>
    </lineage>
</organism>
<dbReference type="InterPro" id="IPR036390">
    <property type="entry name" value="WH_DNA-bd_sf"/>
</dbReference>
<dbReference type="InterPro" id="IPR036388">
    <property type="entry name" value="WH-like_DNA-bd_sf"/>
</dbReference>
<dbReference type="Gene3D" id="1.10.10.10">
    <property type="entry name" value="Winged helix-like DNA-binding domain superfamily/Winged helix DNA-binding domain"/>
    <property type="match status" value="1"/>
</dbReference>
<dbReference type="PROSITE" id="PS50987">
    <property type="entry name" value="HTH_ARSR_2"/>
    <property type="match status" value="1"/>
</dbReference>
<protein>
    <submittedName>
        <fullName evidence="5">ArsR family transcriptional regulator</fullName>
    </submittedName>
</protein>
<keyword evidence="1" id="KW-0805">Transcription regulation</keyword>
<evidence type="ECO:0000256" key="3">
    <source>
        <dbReference type="ARBA" id="ARBA00023163"/>
    </source>
</evidence>
<gene>
    <name evidence="5" type="ORF">WH95_06520</name>
</gene>
<dbReference type="InterPro" id="IPR051011">
    <property type="entry name" value="Metal_resp_trans_reg"/>
</dbReference>
<dbReference type="EMBL" id="LANI01000004">
    <property type="protein sequence ID" value="KKJ77362.1"/>
    <property type="molecule type" value="Genomic_DNA"/>
</dbReference>
<proteinExistence type="predicted"/>
<evidence type="ECO:0000256" key="2">
    <source>
        <dbReference type="ARBA" id="ARBA00023125"/>
    </source>
</evidence>
<dbReference type="PRINTS" id="PR00778">
    <property type="entry name" value="HTHARSR"/>
</dbReference>
<reference evidence="5 6" key="1">
    <citation type="submission" date="2015-03" db="EMBL/GenBank/DDBJ databases">
        <title>Genome sequence of Kiloniella sp. P1-1, isolated from the gut microflora of Pacific white shrimp, Penaeus vannamei.</title>
        <authorList>
            <person name="Shao Z."/>
            <person name="Wang L."/>
            <person name="Li X."/>
        </authorList>
    </citation>
    <scope>NUCLEOTIDE SEQUENCE [LARGE SCALE GENOMIC DNA]</scope>
    <source>
        <strain evidence="5 6">P1-1</strain>
    </source>
</reference>
<sequence length="115" mass="12881">MEIYKALSIFSALSQPTRLEIVRLLIKSGDNGLLAGEISETLNIRPNTASTNLLILVNSHLLRKERQGRTIRYFVDFEAMKNLLTFLMEDCCGGNPELCQPIIDKIACTPDNAQQ</sequence>
<dbReference type="SMART" id="SM00418">
    <property type="entry name" value="HTH_ARSR"/>
    <property type="match status" value="1"/>
</dbReference>
<dbReference type="InterPro" id="IPR011991">
    <property type="entry name" value="ArsR-like_HTH"/>
</dbReference>
<dbReference type="InterPro" id="IPR001845">
    <property type="entry name" value="HTH_ArsR_DNA-bd_dom"/>
</dbReference>
<dbReference type="Proteomes" id="UP000034491">
    <property type="component" value="Unassembled WGS sequence"/>
</dbReference>
<evidence type="ECO:0000313" key="6">
    <source>
        <dbReference type="Proteomes" id="UP000034491"/>
    </source>
</evidence>
<keyword evidence="3" id="KW-0804">Transcription</keyword>
<dbReference type="PANTHER" id="PTHR43132">
    <property type="entry name" value="ARSENICAL RESISTANCE OPERON REPRESSOR ARSR-RELATED"/>
    <property type="match status" value="1"/>
</dbReference>
<comment type="caution">
    <text evidence="5">The sequence shown here is derived from an EMBL/GenBank/DDBJ whole genome shotgun (WGS) entry which is preliminary data.</text>
</comment>
<dbReference type="RefSeq" id="WP_046504716.1">
    <property type="nucleotide sequence ID" value="NZ_LANI01000004.1"/>
</dbReference>
<dbReference type="GO" id="GO:0003700">
    <property type="term" value="F:DNA-binding transcription factor activity"/>
    <property type="evidence" value="ECO:0007669"/>
    <property type="project" value="InterPro"/>
</dbReference>
<dbReference type="CDD" id="cd00090">
    <property type="entry name" value="HTH_ARSR"/>
    <property type="match status" value="1"/>
</dbReference>
<dbReference type="Pfam" id="PF12840">
    <property type="entry name" value="HTH_20"/>
    <property type="match status" value="1"/>
</dbReference>
<dbReference type="AlphaFoldDB" id="A0A0M2R652"/>
<evidence type="ECO:0000256" key="1">
    <source>
        <dbReference type="ARBA" id="ARBA00023015"/>
    </source>
</evidence>
<dbReference type="SUPFAM" id="SSF46785">
    <property type="entry name" value="Winged helix' DNA-binding domain"/>
    <property type="match status" value="1"/>
</dbReference>
<dbReference type="GO" id="GO:0003677">
    <property type="term" value="F:DNA binding"/>
    <property type="evidence" value="ECO:0007669"/>
    <property type="project" value="UniProtKB-KW"/>
</dbReference>
<dbReference type="OrthoDB" id="9793058at2"/>
<dbReference type="PANTHER" id="PTHR43132:SF2">
    <property type="entry name" value="ARSENICAL RESISTANCE OPERON REPRESSOR ARSR-RELATED"/>
    <property type="match status" value="1"/>
</dbReference>
<evidence type="ECO:0000259" key="4">
    <source>
        <dbReference type="PROSITE" id="PS50987"/>
    </source>
</evidence>
<keyword evidence="6" id="KW-1185">Reference proteome</keyword>
<feature type="domain" description="HTH arsR-type" evidence="4">
    <location>
        <begin position="1"/>
        <end position="95"/>
    </location>
</feature>
<evidence type="ECO:0000313" key="5">
    <source>
        <dbReference type="EMBL" id="KKJ77362.1"/>
    </source>
</evidence>
<name>A0A0M2R652_9PROT</name>
<dbReference type="STRING" id="1549748.WH95_06520"/>
<keyword evidence="2" id="KW-0238">DNA-binding</keyword>
<accession>A0A0M2R652</accession>
<dbReference type="NCBIfam" id="NF033788">
    <property type="entry name" value="HTH_metalloreg"/>
    <property type="match status" value="1"/>
</dbReference>